<sequence>ETGIFEASLTVGDSPSQDRRCSSPSLSWTAKERLGPLGFNETAGISGVHLEDAQRQPPHEGGVQLGSLW</sequence>
<evidence type="ECO:0000313" key="2">
    <source>
        <dbReference type="EMBL" id="KAJ4921014.1"/>
    </source>
</evidence>
<evidence type="ECO:0000313" key="3">
    <source>
        <dbReference type="Proteomes" id="UP001219934"/>
    </source>
</evidence>
<feature type="non-terminal residue" evidence="2">
    <location>
        <position position="1"/>
    </location>
</feature>
<evidence type="ECO:0000256" key="1">
    <source>
        <dbReference type="SAM" id="MobiDB-lite"/>
    </source>
</evidence>
<protein>
    <submittedName>
        <fullName evidence="2">Uncharacterized protein</fullName>
    </submittedName>
</protein>
<accession>A0AAD6F489</accession>
<proteinExistence type="predicted"/>
<dbReference type="AlphaFoldDB" id="A0AAD6F489"/>
<organism evidence="2 3">
    <name type="scientific">Pogonophryne albipinna</name>
    <dbReference type="NCBI Taxonomy" id="1090488"/>
    <lineage>
        <taxon>Eukaryota</taxon>
        <taxon>Metazoa</taxon>
        <taxon>Chordata</taxon>
        <taxon>Craniata</taxon>
        <taxon>Vertebrata</taxon>
        <taxon>Euteleostomi</taxon>
        <taxon>Actinopterygii</taxon>
        <taxon>Neopterygii</taxon>
        <taxon>Teleostei</taxon>
        <taxon>Neoteleostei</taxon>
        <taxon>Acanthomorphata</taxon>
        <taxon>Eupercaria</taxon>
        <taxon>Perciformes</taxon>
        <taxon>Notothenioidei</taxon>
        <taxon>Pogonophryne</taxon>
    </lineage>
</organism>
<reference evidence="2" key="1">
    <citation type="submission" date="2022-11" db="EMBL/GenBank/DDBJ databases">
        <title>Chromosome-level genome of Pogonophryne albipinna.</title>
        <authorList>
            <person name="Jo E."/>
        </authorList>
    </citation>
    <scope>NUCLEOTIDE SEQUENCE</scope>
    <source>
        <strain evidence="2">SGF0006</strain>
        <tissue evidence="2">Muscle</tissue>
    </source>
</reference>
<dbReference type="Proteomes" id="UP001219934">
    <property type="component" value="Unassembled WGS sequence"/>
</dbReference>
<comment type="caution">
    <text evidence="2">The sequence shown here is derived from an EMBL/GenBank/DDBJ whole genome shotgun (WGS) entry which is preliminary data.</text>
</comment>
<dbReference type="EMBL" id="JAPTMU010000150">
    <property type="protein sequence ID" value="KAJ4921014.1"/>
    <property type="molecule type" value="Genomic_DNA"/>
</dbReference>
<gene>
    <name evidence="2" type="ORF">JOQ06_015400</name>
</gene>
<feature type="region of interest" description="Disordered" evidence="1">
    <location>
        <begin position="1"/>
        <end position="25"/>
    </location>
</feature>
<keyword evidence="3" id="KW-1185">Reference proteome</keyword>
<name>A0AAD6F489_9TELE</name>
<feature type="region of interest" description="Disordered" evidence="1">
    <location>
        <begin position="50"/>
        <end position="69"/>
    </location>
</feature>